<keyword evidence="4" id="KW-1185">Reference proteome</keyword>
<evidence type="ECO:0000313" key="3">
    <source>
        <dbReference type="EMBL" id="GFO09484.1"/>
    </source>
</evidence>
<accession>A0AAV4ANW0</accession>
<feature type="region of interest" description="Disordered" evidence="2">
    <location>
        <begin position="242"/>
        <end position="294"/>
    </location>
</feature>
<sequence length="574" mass="64383">MSTNVSLGDTPGVSAYFDGQPIQDQQEAELRREEERQEKELRRLLEAELEDFEDDEDFLSGSNSEEEAGNDSCMSEHHSTRSSTDFLSRRDDERGHHGVAPPVASDGQSKPGPHGPHQQNHSRKLYNDQHVAEHSLDGGGGHCENSSVGAQTSYEQLVKCNLNGSNNIDLTRGGNLERAAYSHHNGREEEGQNSVTNSVRHRHDITRLSQELPIGQLNHANSDSTLFLQGSSSLEIHRQTAGYGSSDVQIPQVQDSDGGSDGNFQKRYPLGIHRDNGVEGEFGAGTTSGSDMGGESTEWMMEIQAPHMPSHYHHHLQQQQQQQQHFQYSPQQQHHHQASFKYHHSVPISNASGFYKKSPQLPTSQASISPKYSHLQFQHHHYQQQQTQQQQQQPQHYEHKQQQQQRETDSPPPLPSTLPPALPPSKPSSVIHAAETQYNVIHNKQPIIGPVDDAQYKVVYNKHSAAPSRPSEEQFYLSDDHVDFFSKDGPEEKLRYDQLEVLYRARGREVEDLKRKLEEREEEVGREKRALKHRAAVAEGEFTLKTFVELGAERDGGGGGGQREEGSQTQASCG</sequence>
<feature type="region of interest" description="Disordered" evidence="2">
    <location>
        <begin position="1"/>
        <end position="121"/>
    </location>
</feature>
<name>A0AAV4ANW0_9GAST</name>
<dbReference type="AlphaFoldDB" id="A0AAV4ANW0"/>
<reference evidence="3 4" key="1">
    <citation type="journal article" date="2021" name="Elife">
        <title>Chloroplast acquisition without the gene transfer in kleptoplastic sea slugs, Plakobranchus ocellatus.</title>
        <authorList>
            <person name="Maeda T."/>
            <person name="Takahashi S."/>
            <person name="Yoshida T."/>
            <person name="Shimamura S."/>
            <person name="Takaki Y."/>
            <person name="Nagai Y."/>
            <person name="Toyoda A."/>
            <person name="Suzuki Y."/>
            <person name="Arimoto A."/>
            <person name="Ishii H."/>
            <person name="Satoh N."/>
            <person name="Nishiyama T."/>
            <person name="Hasebe M."/>
            <person name="Maruyama T."/>
            <person name="Minagawa J."/>
            <person name="Obokata J."/>
            <person name="Shigenobu S."/>
        </authorList>
    </citation>
    <scope>NUCLEOTIDE SEQUENCE [LARGE SCALE GENOMIC DNA]</scope>
</reference>
<feature type="compositionally biased region" description="Pro residues" evidence="2">
    <location>
        <begin position="410"/>
        <end position="426"/>
    </location>
</feature>
<feature type="compositionally biased region" description="Basic and acidic residues" evidence="2">
    <location>
        <begin position="396"/>
        <end position="409"/>
    </location>
</feature>
<evidence type="ECO:0000256" key="2">
    <source>
        <dbReference type="SAM" id="MobiDB-lite"/>
    </source>
</evidence>
<feature type="compositionally biased region" description="Polar residues" evidence="2">
    <location>
        <begin position="242"/>
        <end position="257"/>
    </location>
</feature>
<comment type="caution">
    <text evidence="3">The sequence shown here is derived from an EMBL/GenBank/DDBJ whole genome shotgun (WGS) entry which is preliminary data.</text>
</comment>
<feature type="region of interest" description="Disordered" evidence="2">
    <location>
        <begin position="309"/>
        <end position="341"/>
    </location>
</feature>
<dbReference type="EMBL" id="BLXT01004100">
    <property type="protein sequence ID" value="GFO09484.1"/>
    <property type="molecule type" value="Genomic_DNA"/>
</dbReference>
<gene>
    <name evidence="3" type="ORF">PoB_003598900</name>
</gene>
<feature type="compositionally biased region" description="Low complexity" evidence="2">
    <location>
        <begin position="317"/>
        <end position="332"/>
    </location>
</feature>
<feature type="compositionally biased region" description="Low complexity" evidence="2">
    <location>
        <begin position="383"/>
        <end position="395"/>
    </location>
</feature>
<evidence type="ECO:0000313" key="4">
    <source>
        <dbReference type="Proteomes" id="UP000735302"/>
    </source>
</evidence>
<dbReference type="Proteomes" id="UP000735302">
    <property type="component" value="Unassembled WGS sequence"/>
</dbReference>
<protein>
    <submittedName>
        <fullName evidence="3">Uncharacterized protein</fullName>
    </submittedName>
</protein>
<feature type="compositionally biased region" description="Basic and acidic residues" evidence="2">
    <location>
        <begin position="551"/>
        <end position="566"/>
    </location>
</feature>
<feature type="region of interest" description="Disordered" evidence="2">
    <location>
        <begin position="550"/>
        <end position="574"/>
    </location>
</feature>
<feature type="region of interest" description="Disordered" evidence="2">
    <location>
        <begin position="376"/>
        <end position="428"/>
    </location>
</feature>
<organism evidence="3 4">
    <name type="scientific">Plakobranchus ocellatus</name>
    <dbReference type="NCBI Taxonomy" id="259542"/>
    <lineage>
        <taxon>Eukaryota</taxon>
        <taxon>Metazoa</taxon>
        <taxon>Spiralia</taxon>
        <taxon>Lophotrochozoa</taxon>
        <taxon>Mollusca</taxon>
        <taxon>Gastropoda</taxon>
        <taxon>Heterobranchia</taxon>
        <taxon>Euthyneura</taxon>
        <taxon>Panpulmonata</taxon>
        <taxon>Sacoglossa</taxon>
        <taxon>Placobranchoidea</taxon>
        <taxon>Plakobranchidae</taxon>
        <taxon>Plakobranchus</taxon>
    </lineage>
</organism>
<feature type="coiled-coil region" evidence="1">
    <location>
        <begin position="503"/>
        <end position="534"/>
    </location>
</feature>
<proteinExistence type="predicted"/>
<feature type="compositionally biased region" description="Basic and acidic residues" evidence="2">
    <location>
        <begin position="28"/>
        <end position="46"/>
    </location>
</feature>
<feature type="compositionally biased region" description="Basic and acidic residues" evidence="2">
    <location>
        <begin position="87"/>
        <end position="96"/>
    </location>
</feature>
<feature type="compositionally biased region" description="Acidic residues" evidence="2">
    <location>
        <begin position="47"/>
        <end position="69"/>
    </location>
</feature>
<evidence type="ECO:0000256" key="1">
    <source>
        <dbReference type="SAM" id="Coils"/>
    </source>
</evidence>
<keyword evidence="1" id="KW-0175">Coiled coil</keyword>